<dbReference type="AlphaFoldDB" id="A0A7J7IRE1"/>
<evidence type="ECO:0000256" key="1">
    <source>
        <dbReference type="SAM" id="MobiDB-lite"/>
    </source>
</evidence>
<evidence type="ECO:0000313" key="2">
    <source>
        <dbReference type="EMBL" id="KAF6016519.1"/>
    </source>
</evidence>
<reference evidence="2" key="1">
    <citation type="submission" date="2020-06" db="EMBL/GenBank/DDBJ databases">
        <title>Draft genome of Bugula neritina, a colonial animal packing powerful symbionts and potential medicines.</title>
        <authorList>
            <person name="Rayko M."/>
        </authorList>
    </citation>
    <scope>NUCLEOTIDE SEQUENCE [LARGE SCALE GENOMIC DNA]</scope>
    <source>
        <strain evidence="2">Kwan_BN1</strain>
    </source>
</reference>
<feature type="region of interest" description="Disordered" evidence="1">
    <location>
        <begin position="54"/>
        <end position="129"/>
    </location>
</feature>
<feature type="compositionally biased region" description="Polar residues" evidence="1">
    <location>
        <begin position="54"/>
        <end position="75"/>
    </location>
</feature>
<organism evidence="2 3">
    <name type="scientific">Bugula neritina</name>
    <name type="common">Brown bryozoan</name>
    <name type="synonym">Sertularia neritina</name>
    <dbReference type="NCBI Taxonomy" id="10212"/>
    <lineage>
        <taxon>Eukaryota</taxon>
        <taxon>Metazoa</taxon>
        <taxon>Spiralia</taxon>
        <taxon>Lophotrochozoa</taxon>
        <taxon>Bryozoa</taxon>
        <taxon>Gymnolaemata</taxon>
        <taxon>Cheilostomatida</taxon>
        <taxon>Flustrina</taxon>
        <taxon>Buguloidea</taxon>
        <taxon>Bugulidae</taxon>
        <taxon>Bugula</taxon>
    </lineage>
</organism>
<dbReference type="EMBL" id="VXIV02003520">
    <property type="protein sequence ID" value="KAF6016519.1"/>
    <property type="molecule type" value="Genomic_DNA"/>
</dbReference>
<gene>
    <name evidence="2" type="ORF">EB796_025174</name>
</gene>
<dbReference type="Proteomes" id="UP000593567">
    <property type="component" value="Unassembled WGS sequence"/>
</dbReference>
<name>A0A7J7IRE1_BUGNE</name>
<feature type="compositionally biased region" description="Polar residues" evidence="1">
    <location>
        <begin position="104"/>
        <end position="121"/>
    </location>
</feature>
<evidence type="ECO:0000313" key="3">
    <source>
        <dbReference type="Proteomes" id="UP000593567"/>
    </source>
</evidence>
<comment type="caution">
    <text evidence="2">The sequence shown here is derived from an EMBL/GenBank/DDBJ whole genome shotgun (WGS) entry which is preliminary data.</text>
</comment>
<proteinExistence type="predicted"/>
<feature type="compositionally biased region" description="Basic and acidic residues" evidence="1">
    <location>
        <begin position="88"/>
        <end position="98"/>
    </location>
</feature>
<sequence>MSSTQPREAYYSHSLPRNAHGNIAHSASLAHYSQGGIFTGSLRKPIQSNQFILTGSKRPSSTGNQQPVVTRNNLPAENGGFATARNAHHIEYSNRPSKEYNGYPTASQQSQTGNGSYNMATEHNRNIYQ</sequence>
<accession>A0A7J7IRE1</accession>
<protein>
    <submittedName>
        <fullName evidence="2">Uncharacterized protein</fullName>
    </submittedName>
</protein>
<keyword evidence="3" id="KW-1185">Reference proteome</keyword>